<keyword evidence="3" id="KW-0488">Methylation</keyword>
<dbReference type="GO" id="GO:0005886">
    <property type="term" value="C:plasma membrane"/>
    <property type="evidence" value="ECO:0007669"/>
    <property type="project" value="UniProtKB-SubCell"/>
</dbReference>
<dbReference type="AlphaFoldDB" id="A0A4R3LB13"/>
<evidence type="ECO:0000256" key="2">
    <source>
        <dbReference type="ARBA" id="ARBA00022475"/>
    </source>
</evidence>
<dbReference type="Pfam" id="PF12019">
    <property type="entry name" value="GspH"/>
    <property type="match status" value="1"/>
</dbReference>
<protein>
    <submittedName>
        <fullName evidence="10">Type II transport protein GspH</fullName>
    </submittedName>
</protein>
<reference evidence="10 11" key="1">
    <citation type="submission" date="2019-03" db="EMBL/GenBank/DDBJ databases">
        <title>Genomic Encyclopedia of Type Strains, Phase IV (KMG-IV): sequencing the most valuable type-strain genomes for metagenomic binning, comparative biology and taxonomic classification.</title>
        <authorList>
            <person name="Goeker M."/>
        </authorList>
    </citation>
    <scope>NUCLEOTIDE SEQUENCE [LARGE SCALE GENOMIC DNA]</scope>
    <source>
        <strain evidence="10 11">DSM 45707</strain>
    </source>
</reference>
<comment type="caution">
    <text evidence="10">The sequence shown here is derived from an EMBL/GenBank/DDBJ whole genome shotgun (WGS) entry which is preliminary data.</text>
</comment>
<feature type="domain" description="General secretion pathway GspH" evidence="9">
    <location>
        <begin position="52"/>
        <end position="141"/>
    </location>
</feature>
<dbReference type="GO" id="GO:0015628">
    <property type="term" value="P:protein secretion by the type II secretion system"/>
    <property type="evidence" value="ECO:0007669"/>
    <property type="project" value="InterPro"/>
</dbReference>
<keyword evidence="11" id="KW-1185">Reference proteome</keyword>
<organism evidence="10 11">
    <name type="scientific">Hazenella coriacea</name>
    <dbReference type="NCBI Taxonomy" id="1179467"/>
    <lineage>
        <taxon>Bacteria</taxon>
        <taxon>Bacillati</taxon>
        <taxon>Bacillota</taxon>
        <taxon>Bacilli</taxon>
        <taxon>Bacillales</taxon>
        <taxon>Thermoactinomycetaceae</taxon>
        <taxon>Hazenella</taxon>
    </lineage>
</organism>
<proteinExistence type="predicted"/>
<gene>
    <name evidence="10" type="ORF">EDD58_103122</name>
</gene>
<evidence type="ECO:0000256" key="1">
    <source>
        <dbReference type="ARBA" id="ARBA00004377"/>
    </source>
</evidence>
<dbReference type="EMBL" id="SMAG01000003">
    <property type="protein sequence ID" value="TCS94706.1"/>
    <property type="molecule type" value="Genomic_DNA"/>
</dbReference>
<dbReference type="RefSeq" id="WP_131924097.1">
    <property type="nucleotide sequence ID" value="NZ_SMAG01000003.1"/>
</dbReference>
<dbReference type="Proteomes" id="UP000294937">
    <property type="component" value="Unassembled WGS sequence"/>
</dbReference>
<dbReference type="InterPro" id="IPR022346">
    <property type="entry name" value="T2SS_GspH"/>
</dbReference>
<dbReference type="OrthoDB" id="2990208at2"/>
<evidence type="ECO:0000256" key="3">
    <source>
        <dbReference type="ARBA" id="ARBA00022481"/>
    </source>
</evidence>
<evidence type="ECO:0000313" key="10">
    <source>
        <dbReference type="EMBL" id="TCS94706.1"/>
    </source>
</evidence>
<dbReference type="Gene3D" id="3.55.40.10">
    <property type="entry name" value="minor pseudopilin epsh domain"/>
    <property type="match status" value="1"/>
</dbReference>
<keyword evidence="2" id="KW-1003">Cell membrane</keyword>
<keyword evidence="6 8" id="KW-1133">Transmembrane helix</keyword>
<sequence>MGNRNDFRNDAGWTFVELIITLSILGMIVTLSYPAFAHLGERMERELFLDFLASDLQFARTEAISREEEVKVIFKSSQHQMIVQQKNTILRQTKIPNRYLITTNYPQDEMVFRKSGQVRGGTIQLLLNGQRVGEVRVQVASGTPEVVIEP</sequence>
<evidence type="ECO:0000259" key="9">
    <source>
        <dbReference type="Pfam" id="PF12019"/>
    </source>
</evidence>
<keyword evidence="4" id="KW-0997">Cell inner membrane</keyword>
<name>A0A4R3LB13_9BACL</name>
<keyword evidence="5 8" id="KW-0812">Transmembrane</keyword>
<feature type="transmembrane region" description="Helical" evidence="8">
    <location>
        <begin position="12"/>
        <end position="36"/>
    </location>
</feature>
<dbReference type="SUPFAM" id="SSF54523">
    <property type="entry name" value="Pili subunits"/>
    <property type="match status" value="1"/>
</dbReference>
<evidence type="ECO:0000313" key="11">
    <source>
        <dbReference type="Proteomes" id="UP000294937"/>
    </source>
</evidence>
<dbReference type="GO" id="GO:0015627">
    <property type="term" value="C:type II protein secretion system complex"/>
    <property type="evidence" value="ECO:0007669"/>
    <property type="project" value="InterPro"/>
</dbReference>
<dbReference type="InterPro" id="IPR045584">
    <property type="entry name" value="Pilin-like"/>
</dbReference>
<evidence type="ECO:0000256" key="5">
    <source>
        <dbReference type="ARBA" id="ARBA00022692"/>
    </source>
</evidence>
<accession>A0A4R3LB13</accession>
<evidence type="ECO:0000256" key="8">
    <source>
        <dbReference type="SAM" id="Phobius"/>
    </source>
</evidence>
<keyword evidence="7 8" id="KW-0472">Membrane</keyword>
<comment type="subcellular location">
    <subcellularLocation>
        <location evidence="1">Cell inner membrane</location>
        <topology evidence="1">Single-pass membrane protein</topology>
    </subcellularLocation>
</comment>
<evidence type="ECO:0000256" key="7">
    <source>
        <dbReference type="ARBA" id="ARBA00023136"/>
    </source>
</evidence>
<evidence type="ECO:0000256" key="6">
    <source>
        <dbReference type="ARBA" id="ARBA00022989"/>
    </source>
</evidence>
<evidence type="ECO:0000256" key="4">
    <source>
        <dbReference type="ARBA" id="ARBA00022519"/>
    </source>
</evidence>